<evidence type="ECO:0000313" key="1">
    <source>
        <dbReference type="EMBL" id="MFC3212176.1"/>
    </source>
</evidence>
<evidence type="ECO:0000313" key="2">
    <source>
        <dbReference type="Proteomes" id="UP001595625"/>
    </source>
</evidence>
<dbReference type="EMBL" id="JBHRUJ010000017">
    <property type="protein sequence ID" value="MFC3212176.1"/>
    <property type="molecule type" value="Genomic_DNA"/>
</dbReference>
<protein>
    <submittedName>
        <fullName evidence="1">Uncharacterized protein</fullName>
    </submittedName>
</protein>
<dbReference type="RefSeq" id="WP_117312726.1">
    <property type="nucleotide sequence ID" value="NZ_JBHRUJ010000017.1"/>
</dbReference>
<accession>A0ABV7KS00</accession>
<comment type="caution">
    <text evidence="1">The sequence shown here is derived from an EMBL/GenBank/DDBJ whole genome shotgun (WGS) entry which is preliminary data.</text>
</comment>
<keyword evidence="2" id="KW-1185">Reference proteome</keyword>
<proteinExistence type="predicted"/>
<dbReference type="Proteomes" id="UP001595625">
    <property type="component" value="Unassembled WGS sequence"/>
</dbReference>
<sequence length="142" mass="16853">MFIFKRKPLLSDIDLDELKNYIEKTVELLLISKEETIYVIEKYDLVIIFTWERDYIEGSLFHLKNFNLASEGSSSIYNIPLYTETRYFNPTKSDIPYIYIDDEAIKGLSRKNSVAFYCLCELMTLFDIEVNSIKKFSLVWKK</sequence>
<gene>
    <name evidence="1" type="ORF">ACFOEJ_13900</name>
</gene>
<organism evidence="1 2">
    <name type="scientific">Planomicrobium okeanokoites</name>
    <name type="common">Planococcus okeanokoites</name>
    <name type="synonym">Flavobacterium okeanokoites</name>
    <dbReference type="NCBI Taxonomy" id="244"/>
    <lineage>
        <taxon>Bacteria</taxon>
        <taxon>Bacillati</taxon>
        <taxon>Bacillota</taxon>
        <taxon>Bacilli</taxon>
        <taxon>Bacillales</taxon>
        <taxon>Caryophanaceae</taxon>
        <taxon>Planomicrobium</taxon>
    </lineage>
</organism>
<name>A0ABV7KS00_PLAOK</name>
<reference evidence="2" key="1">
    <citation type="journal article" date="2019" name="Int. J. Syst. Evol. Microbiol.">
        <title>The Global Catalogue of Microorganisms (GCM) 10K type strain sequencing project: providing services to taxonomists for standard genome sequencing and annotation.</title>
        <authorList>
            <consortium name="The Broad Institute Genomics Platform"/>
            <consortium name="The Broad Institute Genome Sequencing Center for Infectious Disease"/>
            <person name="Wu L."/>
            <person name="Ma J."/>
        </authorList>
    </citation>
    <scope>NUCLEOTIDE SEQUENCE [LARGE SCALE GENOMIC DNA]</scope>
    <source>
        <strain evidence="2">CCM 320</strain>
    </source>
</reference>